<accession>A0A1J9UBM8</accession>
<proteinExistence type="predicted"/>
<dbReference type="Proteomes" id="UP000182788">
    <property type="component" value="Unassembled WGS sequence"/>
</dbReference>
<evidence type="ECO:0008006" key="3">
    <source>
        <dbReference type="Google" id="ProtNLM"/>
    </source>
</evidence>
<sequence>MNVYLAGPFFNPEQIALLEKLEIILSNKGLNVFSPRKYMSKLPFGSYQWQYQNFVTDVNAIQHSDIIFAIYNDQDSGTMWEVGYTWSLKKPIIIFNTKEKVVNLMITQSLHAYLDSFDKVIQYDFNKLPRIFYDGAVT</sequence>
<comment type="caution">
    <text evidence="1">The sequence shown here is derived from an EMBL/GenBank/DDBJ whole genome shotgun (WGS) entry which is preliminary data.</text>
</comment>
<dbReference type="RefSeq" id="WP_071719835.1">
    <property type="nucleotide sequence ID" value="NZ_CBCSHB010000034.1"/>
</dbReference>
<dbReference type="GeneID" id="87593788"/>
<gene>
    <name evidence="1" type="ORF">BAU28_16570</name>
</gene>
<dbReference type="Pfam" id="PF05014">
    <property type="entry name" value="Nuc_deoxyrib_tr"/>
    <property type="match status" value="1"/>
</dbReference>
<protein>
    <recommendedName>
        <fullName evidence="3">Nucleoside 2-deoxyribosyltransferase</fullName>
    </recommendedName>
</protein>
<dbReference type="InterPro" id="IPR007710">
    <property type="entry name" value="Nucleoside_deoxyribTrfase"/>
</dbReference>
<dbReference type="EMBL" id="MAOI01000092">
    <property type="protein sequence ID" value="OJD76048.1"/>
    <property type="molecule type" value="Genomic_DNA"/>
</dbReference>
<evidence type="ECO:0000313" key="2">
    <source>
        <dbReference type="Proteomes" id="UP000182788"/>
    </source>
</evidence>
<dbReference type="SUPFAM" id="SSF52309">
    <property type="entry name" value="N-(deoxy)ribosyltransferase-like"/>
    <property type="match status" value="1"/>
</dbReference>
<name>A0A1J9UBM8_9BACI</name>
<dbReference type="AlphaFoldDB" id="A0A1J9UBM8"/>
<evidence type="ECO:0000313" key="1">
    <source>
        <dbReference type="EMBL" id="OJD76048.1"/>
    </source>
</evidence>
<organism evidence="1 2">
    <name type="scientific">Bacillus paramycoides</name>
    <dbReference type="NCBI Taxonomy" id="2026194"/>
    <lineage>
        <taxon>Bacteria</taxon>
        <taxon>Bacillati</taxon>
        <taxon>Bacillota</taxon>
        <taxon>Bacilli</taxon>
        <taxon>Bacillales</taxon>
        <taxon>Bacillaceae</taxon>
        <taxon>Bacillus</taxon>
        <taxon>Bacillus cereus group</taxon>
    </lineage>
</organism>
<reference evidence="1 2" key="1">
    <citation type="submission" date="2016-06" db="EMBL/GenBank/DDBJ databases">
        <title>First insights into the genetic diversity and population structure of in the Bacillus cereus group bacteria from diverse marine environments.</title>
        <authorList>
            <person name="Liu Y."/>
            <person name="Lai Q."/>
            <person name="Shao Z."/>
        </authorList>
    </citation>
    <scope>NUCLEOTIDE SEQUENCE [LARGE SCALE GENOMIC DNA]</scope>
    <source>
        <strain evidence="1 2">NH24A2</strain>
    </source>
</reference>
<dbReference type="Gene3D" id="3.40.50.450">
    <property type="match status" value="1"/>
</dbReference>